<reference evidence="1 2" key="1">
    <citation type="journal article" date="2016" name="Nat. Commun.">
        <title>Thousands of microbial genomes shed light on interconnected biogeochemical processes in an aquifer system.</title>
        <authorList>
            <person name="Anantharaman K."/>
            <person name="Brown C.T."/>
            <person name="Hug L.A."/>
            <person name="Sharon I."/>
            <person name="Castelle C.J."/>
            <person name="Probst A.J."/>
            <person name="Thomas B.C."/>
            <person name="Singh A."/>
            <person name="Wilkins M.J."/>
            <person name="Karaoz U."/>
            <person name="Brodie E.L."/>
            <person name="Williams K.H."/>
            <person name="Hubbard S.S."/>
            <person name="Banfield J.F."/>
        </authorList>
    </citation>
    <scope>NUCLEOTIDE SEQUENCE [LARGE SCALE GENOMIC DNA]</scope>
</reference>
<evidence type="ECO:0000313" key="1">
    <source>
        <dbReference type="EMBL" id="OGI99663.1"/>
    </source>
</evidence>
<proteinExistence type="predicted"/>
<dbReference type="AlphaFoldDB" id="A0A1F6XZZ7"/>
<protein>
    <submittedName>
        <fullName evidence="1">Uncharacterized protein</fullName>
    </submittedName>
</protein>
<sequence>MLKKKNLQKLCVLNFFTKGTIMHIKLVSWSKGKSVNQITDEIVMVTGKNLDGKLRIEQFFNSSSKDQSQPVFSMPDIDDRDVVNLATKGIVVKIV</sequence>
<name>A0A1F6XZZ7_9BACT</name>
<dbReference type="Proteomes" id="UP000176479">
    <property type="component" value="Unassembled WGS sequence"/>
</dbReference>
<accession>A0A1F6XZZ7</accession>
<gene>
    <name evidence="1" type="ORF">A3H53_00120</name>
</gene>
<organism evidence="1 2">
    <name type="scientific">Candidatus Nomurabacteria bacterium RIFCSPLOWO2_02_FULL_40_10</name>
    <dbReference type="NCBI Taxonomy" id="1801786"/>
    <lineage>
        <taxon>Bacteria</taxon>
        <taxon>Candidatus Nomuraibacteriota</taxon>
    </lineage>
</organism>
<dbReference type="EMBL" id="MFVK01000013">
    <property type="protein sequence ID" value="OGI99663.1"/>
    <property type="molecule type" value="Genomic_DNA"/>
</dbReference>
<comment type="caution">
    <text evidence="1">The sequence shown here is derived from an EMBL/GenBank/DDBJ whole genome shotgun (WGS) entry which is preliminary data.</text>
</comment>
<evidence type="ECO:0000313" key="2">
    <source>
        <dbReference type="Proteomes" id="UP000176479"/>
    </source>
</evidence>